<organism evidence="3 4">
    <name type="scientific">Candidatus Berkelbacteria bacterium CG_4_10_14_0_2_um_filter_35_9_33_12</name>
    <dbReference type="NCBI Taxonomy" id="1974499"/>
    <lineage>
        <taxon>Bacteria</taxon>
        <taxon>Candidatus Berkelbacteria</taxon>
    </lineage>
</organism>
<evidence type="ECO:0000313" key="4">
    <source>
        <dbReference type="Proteomes" id="UP000230137"/>
    </source>
</evidence>
<dbReference type="NCBIfam" id="TIGR01420">
    <property type="entry name" value="pilT_fam"/>
    <property type="match status" value="1"/>
</dbReference>
<dbReference type="GO" id="GO:0005524">
    <property type="term" value="F:ATP binding"/>
    <property type="evidence" value="ECO:0007669"/>
    <property type="project" value="InterPro"/>
</dbReference>
<dbReference type="Proteomes" id="UP000230137">
    <property type="component" value="Unassembled WGS sequence"/>
</dbReference>
<dbReference type="EMBL" id="PFQF01000027">
    <property type="protein sequence ID" value="PJA20446.1"/>
    <property type="molecule type" value="Genomic_DNA"/>
</dbReference>
<dbReference type="InterPro" id="IPR006321">
    <property type="entry name" value="PilT/PilU"/>
</dbReference>
<dbReference type="Pfam" id="PF00437">
    <property type="entry name" value="T2SSE"/>
    <property type="match status" value="1"/>
</dbReference>
<dbReference type="Gene3D" id="3.40.50.300">
    <property type="entry name" value="P-loop containing nucleotide triphosphate hydrolases"/>
    <property type="match status" value="1"/>
</dbReference>
<feature type="domain" description="Bacterial type II secretion system protein E" evidence="2">
    <location>
        <begin position="97"/>
        <end position="284"/>
    </location>
</feature>
<dbReference type="SUPFAM" id="SSF52540">
    <property type="entry name" value="P-loop containing nucleoside triphosphate hydrolases"/>
    <property type="match status" value="1"/>
</dbReference>
<dbReference type="InterPro" id="IPR050921">
    <property type="entry name" value="T4SS_GSP_E_ATPase"/>
</dbReference>
<dbReference type="GO" id="GO:0016887">
    <property type="term" value="F:ATP hydrolysis activity"/>
    <property type="evidence" value="ECO:0007669"/>
    <property type="project" value="InterPro"/>
</dbReference>
<name>A0A2M7W442_9BACT</name>
<gene>
    <name evidence="3" type="ORF">COX60_01485</name>
</gene>
<dbReference type="InterPro" id="IPR001482">
    <property type="entry name" value="T2SS/T4SS_dom"/>
</dbReference>
<evidence type="ECO:0000313" key="3">
    <source>
        <dbReference type="EMBL" id="PJA20446.1"/>
    </source>
</evidence>
<dbReference type="InterPro" id="IPR027417">
    <property type="entry name" value="P-loop_NTPase"/>
</dbReference>
<dbReference type="PANTHER" id="PTHR30486:SF16">
    <property type="entry name" value="TWITCHING MOTILITY PROTEIN PILT"/>
    <property type="match status" value="1"/>
</dbReference>
<comment type="similarity">
    <text evidence="1">Belongs to the GSP E family.</text>
</comment>
<dbReference type="PANTHER" id="PTHR30486">
    <property type="entry name" value="TWITCHING MOTILITY PROTEIN PILT"/>
    <property type="match status" value="1"/>
</dbReference>
<reference evidence="4" key="1">
    <citation type="submission" date="2017-09" db="EMBL/GenBank/DDBJ databases">
        <title>Depth-based differentiation of microbial function through sediment-hosted aquifers and enrichment of novel symbionts in the deep terrestrial subsurface.</title>
        <authorList>
            <person name="Probst A.J."/>
            <person name="Ladd B."/>
            <person name="Jarett J.K."/>
            <person name="Geller-Mcgrath D.E."/>
            <person name="Sieber C.M.K."/>
            <person name="Emerson J.B."/>
            <person name="Anantharaman K."/>
            <person name="Thomas B.C."/>
            <person name="Malmstrom R."/>
            <person name="Stieglmeier M."/>
            <person name="Klingl A."/>
            <person name="Woyke T."/>
            <person name="Ryan C.M."/>
            <person name="Banfield J.F."/>
        </authorList>
    </citation>
    <scope>NUCLEOTIDE SEQUENCE [LARGE SCALE GENOMIC DNA]</scope>
</reference>
<dbReference type="Gene3D" id="3.30.450.90">
    <property type="match status" value="1"/>
</dbReference>
<evidence type="ECO:0000259" key="2">
    <source>
        <dbReference type="Pfam" id="PF00437"/>
    </source>
</evidence>
<protein>
    <submittedName>
        <fullName evidence="3">Type IV pili twitching motility protein PilT</fullName>
    </submittedName>
</protein>
<sequence length="353" mass="39183">MQSTNISIRILDSAIEQNASDVLLLVGAPPLLRIDGRIYAISGLNPLDNSTNELILKNLVGENKIRDLESKKEVDFSLSYKNFRIRGYAYYQKQTVAINLRIISQEIKSFSELGLPPIIEKLASSNQGLLIISGPTGHGVSTTLASIINHINSNFNRHIITLENPIEYLFPYKKSIISQREIGRDVISYCEGLKNITKEDPDVIMLSELRDNDALEMAIELAEIGHLVIISSNAMSISQAIDKIIDNFEPNKQDAMWQTVANSLLGIISQRLIPKANKGRVLIAEVMMNNPAIKSLIKEGKTNQIENIIATSADEGMMSIDRVLASLVSKGEVKIDTALSWARNPKTLKELIY</sequence>
<accession>A0A2M7W442</accession>
<evidence type="ECO:0000256" key="1">
    <source>
        <dbReference type="ARBA" id="ARBA00006611"/>
    </source>
</evidence>
<comment type="caution">
    <text evidence="3">The sequence shown here is derived from an EMBL/GenBank/DDBJ whole genome shotgun (WGS) entry which is preliminary data.</text>
</comment>
<dbReference type="AlphaFoldDB" id="A0A2M7W442"/>
<proteinExistence type="inferred from homology"/>